<dbReference type="PROSITE" id="PS00518">
    <property type="entry name" value="ZF_RING_1"/>
    <property type="match status" value="1"/>
</dbReference>
<dbReference type="CDD" id="cd09633">
    <property type="entry name" value="Deltex_C"/>
    <property type="match status" value="1"/>
</dbReference>
<dbReference type="Pfam" id="PF21717">
    <property type="entry name" value="DTX3L_a-b"/>
    <property type="match status" value="1"/>
</dbReference>
<proteinExistence type="inferred from homology"/>
<dbReference type="Gene3D" id="3.30.390.130">
    <property type="match status" value="1"/>
</dbReference>
<dbReference type="SUPFAM" id="SSF57850">
    <property type="entry name" value="RING/U-box"/>
    <property type="match status" value="1"/>
</dbReference>
<comment type="caution">
    <text evidence="12">The sequence shown here is derived from an EMBL/GenBank/DDBJ whole genome shotgun (WGS) entry which is preliminary data.</text>
</comment>
<keyword evidence="13" id="KW-1185">Reference proteome</keyword>
<evidence type="ECO:0000259" key="11">
    <source>
        <dbReference type="PROSITE" id="PS50089"/>
    </source>
</evidence>
<dbReference type="InterPro" id="IPR017907">
    <property type="entry name" value="Znf_RING_CS"/>
</dbReference>
<comment type="subcellular location">
    <subcellularLocation>
        <location evidence="9">Cytoplasm</location>
    </subcellularLocation>
</comment>
<comment type="similarity">
    <text evidence="3 9">Belongs to the Deltex family.</text>
</comment>
<dbReference type="InterPro" id="IPR001841">
    <property type="entry name" value="Znf_RING"/>
</dbReference>
<gene>
    <name evidence="12" type="ORF">APTSU1_001547700</name>
</gene>
<dbReference type="Gene3D" id="3.30.40.10">
    <property type="entry name" value="Zinc/RING finger domain, C3HC4 (zinc finger)"/>
    <property type="match status" value="1"/>
</dbReference>
<comment type="catalytic activity">
    <reaction evidence="1 9">
        <text>S-ubiquitinyl-[E2 ubiquitin-conjugating enzyme]-L-cysteine + [acceptor protein]-L-lysine = [E2 ubiquitin-conjugating enzyme]-L-cysteine + N(6)-ubiquitinyl-[acceptor protein]-L-lysine.</text>
        <dbReference type="EC" id="2.3.2.27"/>
    </reaction>
</comment>
<feature type="domain" description="RING-type" evidence="11">
    <location>
        <begin position="638"/>
        <end position="677"/>
    </location>
</feature>
<keyword evidence="9" id="KW-0963">Cytoplasm</keyword>
<dbReference type="PANTHER" id="PTHR12622">
    <property type="entry name" value="DELTEX-RELATED"/>
    <property type="match status" value="1"/>
</dbReference>
<dbReference type="InterPro" id="IPR013083">
    <property type="entry name" value="Znf_RING/FYVE/PHD"/>
</dbReference>
<evidence type="ECO:0000256" key="10">
    <source>
        <dbReference type="SAM" id="MobiDB-lite"/>
    </source>
</evidence>
<organism evidence="12 13">
    <name type="scientific">Apodemus speciosus</name>
    <name type="common">Large Japanese field mouse</name>
    <dbReference type="NCBI Taxonomy" id="105296"/>
    <lineage>
        <taxon>Eukaryota</taxon>
        <taxon>Metazoa</taxon>
        <taxon>Chordata</taxon>
        <taxon>Craniata</taxon>
        <taxon>Vertebrata</taxon>
        <taxon>Euteleostomi</taxon>
        <taxon>Mammalia</taxon>
        <taxon>Eutheria</taxon>
        <taxon>Euarchontoglires</taxon>
        <taxon>Glires</taxon>
        <taxon>Rodentia</taxon>
        <taxon>Myomorpha</taxon>
        <taxon>Muroidea</taxon>
        <taxon>Muridae</taxon>
        <taxon>Murinae</taxon>
        <taxon>Apodemus</taxon>
    </lineage>
</organism>
<evidence type="ECO:0000256" key="5">
    <source>
        <dbReference type="ARBA" id="ARBA00022723"/>
    </source>
</evidence>
<evidence type="ECO:0000313" key="13">
    <source>
        <dbReference type="Proteomes" id="UP001623349"/>
    </source>
</evidence>
<dbReference type="PROSITE" id="PS50089">
    <property type="entry name" value="ZF_RING_2"/>
    <property type="match status" value="1"/>
</dbReference>
<evidence type="ECO:0000256" key="6">
    <source>
        <dbReference type="ARBA" id="ARBA00022771"/>
    </source>
</evidence>
<keyword evidence="6 8" id="KW-0863">Zinc-finger</keyword>
<comment type="pathway">
    <text evidence="2 9">Protein modification; protein ubiquitination.</text>
</comment>
<evidence type="ECO:0000313" key="12">
    <source>
        <dbReference type="EMBL" id="GAB1300239.1"/>
    </source>
</evidence>
<keyword evidence="5 9" id="KW-0479">Metal-binding</keyword>
<dbReference type="Pfam" id="PF21718">
    <property type="entry name" value="KH_DTX3L"/>
    <property type="match status" value="2"/>
</dbReference>
<keyword evidence="4 9" id="KW-0808">Transferase</keyword>
<evidence type="ECO:0000256" key="3">
    <source>
        <dbReference type="ARBA" id="ARBA00009413"/>
    </source>
</evidence>
<dbReference type="InterPro" id="IPR048418">
    <property type="entry name" value="DTX3L_a/b_dom"/>
</dbReference>
<feature type="region of interest" description="Disordered" evidence="10">
    <location>
        <begin position="607"/>
        <end position="634"/>
    </location>
</feature>
<evidence type="ECO:0000256" key="1">
    <source>
        <dbReference type="ARBA" id="ARBA00000900"/>
    </source>
</evidence>
<feature type="compositionally biased region" description="Polar residues" evidence="10">
    <location>
        <begin position="181"/>
        <end position="199"/>
    </location>
</feature>
<evidence type="ECO:0000256" key="2">
    <source>
        <dbReference type="ARBA" id="ARBA00004906"/>
    </source>
</evidence>
<accession>A0ABQ0FLW5</accession>
<dbReference type="Pfam" id="PF13923">
    <property type="entry name" value="zf-C3HC4_2"/>
    <property type="match status" value="1"/>
</dbReference>
<dbReference type="EC" id="2.3.2.27" evidence="9"/>
<keyword evidence="7 9" id="KW-0862">Zinc</keyword>
<dbReference type="InterPro" id="IPR057051">
    <property type="entry name" value="PARP14_RPM_1"/>
</dbReference>
<dbReference type="InterPro" id="IPR039399">
    <property type="entry name" value="Deltex_C_sf"/>
</dbReference>
<dbReference type="Proteomes" id="UP001623349">
    <property type="component" value="Unassembled WGS sequence"/>
</dbReference>
<sequence>MASSPDPPSPLLVRLQESIPRAYRKLEKYFQSRASGGGECSVQPVGPGAPDTFEVKFLKKAGFLCSPGCPGTQFVDQAGLKLRNPLASASQVLGLKDKEAVLKKREHQMEVGGKPVTIVLETIQKPEEDLRPRLPSSTQSAETPVEDLRPRLPSLTQPAETPRSGPPSLTESLDEPRSGPPSLTQSAETPRSGPPSLTESLDEPLCDEIHPSDGLAFNSADSVVQKVFLAVTAELNCDLLSKEQRAYITTVCPHVKSMEGRDGIKKVCGTFKDIEKIHHFLSTQLLESEQERKYAPQKCTPSGVERGPLAQKSFDVPVLFLDYFKHVYPGRLEVIEKLFGVNIEIQETAPNTVSVGFTSSPSSNLEEACQSFTADFQTCTQSLKQDYISLGEHQRAKEVRRELNHCFPKLLIKGQGRMLTLLGSSADISAAKEKVSQTLVLTPMKITASGYTMGIEVDSARFKLLEPEMLQEISAIEQKFNTCGKVQEKGQKTCIFFVPKNKELDLSMQSYTSFIDAFQHATGQLRTEVLSLKQLGKEKARLHKTKFADDLKKKHPNVHFVVAQESVTLSGLLNHLVQAMQYVTQSLGLSPSSGEKLPLDQETPMEISRNDSNAASPPPRGSASSPAASKGTKDEDNCAICMDTISNSYVLPKCKHEFCAPCISKAMLIKPVCPLCQTSYGIQKGNQPEGTMTHTTHRDSLPGYEGCGTIVIHYDMKSGIQTNEHPNPGKAYPGTYRTAYLPDNTEGRKVLDLLREAFKHKLTFTVGYSRVLGVSDVITWNDIHHKTAKFGGPSNFGYPDPDYLKRVKEELKAKGIE</sequence>
<evidence type="ECO:0000256" key="7">
    <source>
        <dbReference type="ARBA" id="ARBA00022833"/>
    </source>
</evidence>
<evidence type="ECO:0000256" key="9">
    <source>
        <dbReference type="RuleBase" id="RU367105"/>
    </source>
</evidence>
<reference evidence="12 13" key="1">
    <citation type="submission" date="2024-08" db="EMBL/GenBank/DDBJ databases">
        <title>The draft genome of Apodemus speciosus.</title>
        <authorList>
            <person name="Nabeshima K."/>
            <person name="Suzuki S."/>
            <person name="Onuma M."/>
        </authorList>
    </citation>
    <scope>NUCLEOTIDE SEQUENCE [LARGE SCALE GENOMIC DNA]</scope>
    <source>
        <strain evidence="12">IB14-021</strain>
    </source>
</reference>
<dbReference type="InterPro" id="IPR039398">
    <property type="entry name" value="Deltex_fam"/>
</dbReference>
<dbReference type="EMBL" id="BAAFST010000016">
    <property type="protein sequence ID" value="GAB1300239.1"/>
    <property type="molecule type" value="Genomic_DNA"/>
</dbReference>
<evidence type="ECO:0000256" key="8">
    <source>
        <dbReference type="PROSITE-ProRule" id="PRU00175"/>
    </source>
</evidence>
<protein>
    <recommendedName>
        <fullName evidence="9">E3 ubiquitin-protein ligase</fullName>
        <ecNumber evidence="9">2.3.2.27</ecNumber>
    </recommendedName>
</protein>
<dbReference type="Pfam" id="PF23222">
    <property type="entry name" value="RRM_PARP14_1"/>
    <property type="match status" value="1"/>
</dbReference>
<feature type="region of interest" description="Disordered" evidence="10">
    <location>
        <begin position="127"/>
        <end position="207"/>
    </location>
</feature>
<dbReference type="SMART" id="SM00184">
    <property type="entry name" value="RING"/>
    <property type="match status" value="1"/>
</dbReference>
<dbReference type="InterPro" id="IPR048409">
    <property type="entry name" value="DTX3L_KH-like"/>
</dbReference>
<evidence type="ECO:0000256" key="4">
    <source>
        <dbReference type="ARBA" id="ARBA00022679"/>
    </source>
</evidence>
<dbReference type="InterPro" id="IPR039396">
    <property type="entry name" value="Deltex_C"/>
</dbReference>
<dbReference type="Pfam" id="PF18102">
    <property type="entry name" value="DTC"/>
    <property type="match status" value="1"/>
</dbReference>
<name>A0ABQ0FLW5_APOSI</name>